<name>A0ABZ0J3K2_9BURK</name>
<proteinExistence type="predicted"/>
<evidence type="ECO:0000313" key="3">
    <source>
        <dbReference type="Proteomes" id="UP001303211"/>
    </source>
</evidence>
<dbReference type="Proteomes" id="UP001303211">
    <property type="component" value="Chromosome"/>
</dbReference>
<dbReference type="RefSeq" id="WP_317701385.1">
    <property type="nucleotide sequence ID" value="NZ_CP136921.1"/>
</dbReference>
<feature type="region of interest" description="Disordered" evidence="1">
    <location>
        <begin position="35"/>
        <end position="68"/>
    </location>
</feature>
<accession>A0ABZ0J3K2</accession>
<keyword evidence="3" id="KW-1185">Reference proteome</keyword>
<protein>
    <submittedName>
        <fullName evidence="2">TIGR03016 family PEP-CTERM system-associated outer membrane protein</fullName>
    </submittedName>
</protein>
<sequence>MYLPHVGLVRIPAIGWAAWVLASAPGLVAAQVPDLGSDPQSRTASTQSPAGSGAAARSGSDQPEPRASGQWFEPRISVQHTVTNNSRLIHNGSGDQITEVMPGFRLARDTARLKGFVDYTLRAVNYARDTSPDKIWHNLYARGTVEAVEDHVFVDVDGRAALQPISAFGPAGGANTANTNLTQATSFSVSPYIKGDLTDGLSYEARYRMTDTRYDTAARSNVMVHDWLLQLEKRPLGQLMSWTVEAAQQNAEYTNGRNIDTTALRGRLGYMPRSGLRLVAIGGAESTNQLSPIRETSSILGFGVDWRPSERTSVSFERVKRYFGESHNAVAQYRTGRTVWRYTDKKSVVNGLGDQFGSPSPLYDLLDGFYMRTEPNAIRRMQLVQAEIERMGLPADMQVFQDFLTSSSKLQRLQNLSFAILGQRSTLTVAVMRSDSRLLQGAFSLGDDFSNDSKIRQRGWNISASHRLTPSSGVTLSFGEMRNLGVDTGLETRTRPFIFSWTSLVARRTSVGLQLRRVLSDGNVSQYGESAIMGFITHRF</sequence>
<gene>
    <name evidence="2" type="ORF">P4826_16170</name>
</gene>
<dbReference type="InterPro" id="IPR017467">
    <property type="entry name" value="CHP03016_PEP-CTERM"/>
</dbReference>
<feature type="compositionally biased region" description="Polar residues" evidence="1">
    <location>
        <begin position="38"/>
        <end position="47"/>
    </location>
</feature>
<reference evidence="2 3" key="1">
    <citation type="submission" date="2023-03" db="EMBL/GenBank/DDBJ databases">
        <title>Diaphorobacter basophil sp. nov., isolated from a sewage-treatment plant.</title>
        <authorList>
            <person name="Yang K."/>
        </authorList>
    </citation>
    <scope>NUCLEOTIDE SEQUENCE [LARGE SCALE GENOMIC DNA]</scope>
    <source>
        <strain evidence="2 3">Y-1</strain>
    </source>
</reference>
<dbReference type="NCBIfam" id="TIGR03016">
    <property type="entry name" value="pepcterm_hypo_1"/>
    <property type="match status" value="1"/>
</dbReference>
<evidence type="ECO:0000256" key="1">
    <source>
        <dbReference type="SAM" id="MobiDB-lite"/>
    </source>
</evidence>
<organism evidence="2 3">
    <name type="scientific">Diaphorobacter limosus</name>
    <dbReference type="NCBI Taxonomy" id="3036128"/>
    <lineage>
        <taxon>Bacteria</taxon>
        <taxon>Pseudomonadati</taxon>
        <taxon>Pseudomonadota</taxon>
        <taxon>Betaproteobacteria</taxon>
        <taxon>Burkholderiales</taxon>
        <taxon>Comamonadaceae</taxon>
        <taxon>Diaphorobacter</taxon>
    </lineage>
</organism>
<dbReference type="EMBL" id="CP136921">
    <property type="protein sequence ID" value="WOO31916.1"/>
    <property type="molecule type" value="Genomic_DNA"/>
</dbReference>
<evidence type="ECO:0000313" key="2">
    <source>
        <dbReference type="EMBL" id="WOO31916.1"/>
    </source>
</evidence>
<feature type="compositionally biased region" description="Low complexity" evidence="1">
    <location>
        <begin position="48"/>
        <end position="60"/>
    </location>
</feature>